<proteinExistence type="predicted"/>
<dbReference type="AlphaFoldDB" id="A0AAJ1VLN3"/>
<evidence type="ECO:0000256" key="1">
    <source>
        <dbReference type="SAM" id="SignalP"/>
    </source>
</evidence>
<dbReference type="Gene3D" id="2.60.120.40">
    <property type="match status" value="1"/>
</dbReference>
<dbReference type="Pfam" id="PF00386">
    <property type="entry name" value="C1q"/>
    <property type="match status" value="1"/>
</dbReference>
<protein>
    <recommendedName>
        <fullName evidence="2">C1q domain-containing protein</fullName>
    </recommendedName>
</protein>
<evidence type="ECO:0000259" key="2">
    <source>
        <dbReference type="PROSITE" id="PS50871"/>
    </source>
</evidence>
<comment type="caution">
    <text evidence="3">The sequence shown here is derived from an EMBL/GenBank/DDBJ whole genome shotgun (WGS) entry which is preliminary data.</text>
</comment>
<gene>
    <name evidence="3" type="ORF">QX233_15970</name>
</gene>
<name>A0AAJ1VLN3_9FLAO</name>
<evidence type="ECO:0000313" key="3">
    <source>
        <dbReference type="EMBL" id="MDN4013971.1"/>
    </source>
</evidence>
<sequence length="741" mass="73635">MRLANFSILFCSFLSFSLYAQVRVVDNKGTLKQIDESKWTLSGSNIYNKNSGNVGIGVTNPTEKLDVNGIVKSVGAAYTSAGLINKILYANASGNVSPLSLGSGLTFSGGILNTVNNGTVTSVGLSMPAAFSVSNSPITNSGTITVTGSGTISQYIRGNGTLGNFLLSGLNDVSLSGLTAGQILQYNGSVWANISPNSALTKGNLTTTTTGLSVSGGTNAVLGSGAAVDYNLVTGIGELSVGAQGVSGGTGIANTYIGADGQKHLLPSAYSLLVASSTTLGGVKIGSGINIAADGTISAANTGTVTSVGLSMPSAFSVSGSPITNSGTITVSGSGTATQYIRGNGTLGNFALSGLSDVSLSAIAAGQILQYNGSGWINTSPNAALTRGNITTSTAGLTLTGGTNAVLGSGVTLDYDLVTGIGNLVSGTQGVLGGTGNTNTYIGADGQKHLLPSAYSLPVASSTILGGVKIGSGINVAPDGTISASNTGTVTNIATGTGLTGGPINTTGTISLSNTAVTAGAYGTASTAVPTFTVNAQGQLTAAGTYPTSGISIAGDVTGTLAASTVTKIQGRNVANTAPVNGQTLIYNTTTSQWEPSNYTFPQLLVDASRTTTYTPAVAYVVIPYNTTAVNVGTSYNTTSGNFTAPATGTYQIIVNNSFNANTAANHAITTRIVVNGTTDTESSCSASPYAGSGVNITSSPSSVVNLTAGQTVNIQIGGEVGTVTALTGTGQHRLKIIRLN</sequence>
<feature type="domain" description="C1q" evidence="2">
    <location>
        <begin position="599"/>
        <end position="741"/>
    </location>
</feature>
<reference evidence="3" key="1">
    <citation type="submission" date="2023-06" db="EMBL/GenBank/DDBJ databases">
        <title>Two Chryseobacterium gambrini strains from China.</title>
        <authorList>
            <person name="Zeng J."/>
            <person name="Wu Y."/>
        </authorList>
    </citation>
    <scope>NUCLEOTIDE SEQUENCE</scope>
    <source>
        <strain evidence="3">SQ219</strain>
    </source>
</reference>
<feature type="signal peptide" evidence="1">
    <location>
        <begin position="1"/>
        <end position="20"/>
    </location>
</feature>
<dbReference type="InterPro" id="IPR001073">
    <property type="entry name" value="C1q_dom"/>
</dbReference>
<accession>A0AAJ1VLN3</accession>
<feature type="chain" id="PRO_5042496090" description="C1q domain-containing protein" evidence="1">
    <location>
        <begin position="21"/>
        <end position="741"/>
    </location>
</feature>
<dbReference type="SUPFAM" id="SSF49842">
    <property type="entry name" value="TNF-like"/>
    <property type="match status" value="1"/>
</dbReference>
<dbReference type="InterPro" id="IPR008983">
    <property type="entry name" value="Tumour_necrosis_fac-like_dom"/>
</dbReference>
<organism evidence="3 4">
    <name type="scientific">Chryseobacterium gambrini</name>
    <dbReference type="NCBI Taxonomy" id="373672"/>
    <lineage>
        <taxon>Bacteria</taxon>
        <taxon>Pseudomonadati</taxon>
        <taxon>Bacteroidota</taxon>
        <taxon>Flavobacteriia</taxon>
        <taxon>Flavobacteriales</taxon>
        <taxon>Weeksellaceae</taxon>
        <taxon>Chryseobacterium group</taxon>
        <taxon>Chryseobacterium</taxon>
    </lineage>
</organism>
<evidence type="ECO:0000313" key="4">
    <source>
        <dbReference type="Proteomes" id="UP001225933"/>
    </source>
</evidence>
<keyword evidence="1" id="KW-0732">Signal</keyword>
<dbReference type="EMBL" id="JAUHGV010000022">
    <property type="protein sequence ID" value="MDN4013971.1"/>
    <property type="molecule type" value="Genomic_DNA"/>
</dbReference>
<dbReference type="PROSITE" id="PS50871">
    <property type="entry name" value="C1Q"/>
    <property type="match status" value="1"/>
</dbReference>
<dbReference type="Proteomes" id="UP001225933">
    <property type="component" value="Unassembled WGS sequence"/>
</dbReference>